<comment type="caution">
    <text evidence="1">The sequence shown here is derived from an EMBL/GenBank/DDBJ whole genome shotgun (WGS) entry which is preliminary data.</text>
</comment>
<evidence type="ECO:0000313" key="1">
    <source>
        <dbReference type="EMBL" id="MBD2753800.1"/>
    </source>
</evidence>
<organism evidence="1 2">
    <name type="scientific">Spirosoma validum</name>
    <dbReference type="NCBI Taxonomy" id="2771355"/>
    <lineage>
        <taxon>Bacteria</taxon>
        <taxon>Pseudomonadati</taxon>
        <taxon>Bacteroidota</taxon>
        <taxon>Cytophagia</taxon>
        <taxon>Cytophagales</taxon>
        <taxon>Cytophagaceae</taxon>
        <taxon>Spirosoma</taxon>
    </lineage>
</organism>
<sequence length="137" mass="15295">MLYCKPKHPTPCIRYDKANIQDLIDFVNANGGELLHIEAGGTAHVSTFVKGEKRYVYLNEGNWLRCIGPGQFLAVTNVTFEDQFELIDRFITEEGTDFGSILESVERAEVAFTQIKQFAKGQPTALDKILKKLGAKG</sequence>
<evidence type="ECO:0000313" key="2">
    <source>
        <dbReference type="Proteomes" id="UP000653797"/>
    </source>
</evidence>
<dbReference type="RefSeq" id="WP_191039447.1">
    <property type="nucleotide sequence ID" value="NZ_JACXAA010000004.1"/>
</dbReference>
<protein>
    <submittedName>
        <fullName evidence="1">Uncharacterized protein</fullName>
    </submittedName>
</protein>
<dbReference type="AlphaFoldDB" id="A0A927B1E6"/>
<name>A0A927B1E6_9BACT</name>
<gene>
    <name evidence="1" type="ORF">IC230_12920</name>
</gene>
<proteinExistence type="predicted"/>
<dbReference type="Proteomes" id="UP000653797">
    <property type="component" value="Unassembled WGS sequence"/>
</dbReference>
<accession>A0A927B1E6</accession>
<dbReference type="EMBL" id="JACXAA010000004">
    <property type="protein sequence ID" value="MBD2753800.1"/>
    <property type="molecule type" value="Genomic_DNA"/>
</dbReference>
<reference evidence="1" key="1">
    <citation type="submission" date="2020-09" db="EMBL/GenBank/DDBJ databases">
        <authorList>
            <person name="Kim M.K."/>
        </authorList>
    </citation>
    <scope>NUCLEOTIDE SEQUENCE</scope>
    <source>
        <strain evidence="1">BT704</strain>
    </source>
</reference>
<keyword evidence="2" id="KW-1185">Reference proteome</keyword>